<feature type="transmembrane region" description="Helical" evidence="6">
    <location>
        <begin position="12"/>
        <end position="30"/>
    </location>
</feature>
<feature type="transmembrane region" description="Helical" evidence="6">
    <location>
        <begin position="96"/>
        <end position="116"/>
    </location>
</feature>
<dbReference type="Pfam" id="PF01292">
    <property type="entry name" value="Ni_hydr_CYTB"/>
    <property type="match status" value="1"/>
</dbReference>
<feature type="transmembrane region" description="Helical" evidence="6">
    <location>
        <begin position="36"/>
        <end position="55"/>
    </location>
</feature>
<organism evidence="8 9">
    <name type="scientific">Pseudomonas oryzihabitans</name>
    <dbReference type="NCBI Taxonomy" id="47885"/>
    <lineage>
        <taxon>Bacteria</taxon>
        <taxon>Pseudomonadati</taxon>
        <taxon>Pseudomonadota</taxon>
        <taxon>Gammaproteobacteria</taxon>
        <taxon>Pseudomonadales</taxon>
        <taxon>Pseudomonadaceae</taxon>
        <taxon>Pseudomonas</taxon>
    </lineage>
</organism>
<dbReference type="Gene3D" id="1.20.950.20">
    <property type="entry name" value="Transmembrane di-heme cytochromes, Chain C"/>
    <property type="match status" value="1"/>
</dbReference>
<sequence>MSAATVRLWDPLVRLFHLSVAAAFFANYFFNEKGAFWHRWIGYYASAWLVVRLMWGFVGPRSARWSDFWPTPVRLKAHLSALWQRRPCHRLGHSPLGALVMLLMMAAIGSLSLTGFLMTEVDALWGADWPEDLHALFANTLLALVCLHAVAAVVESLRVRDNLPLSMLTGRRRPLDDASSSD</sequence>
<dbReference type="GO" id="GO:0009055">
    <property type="term" value="F:electron transfer activity"/>
    <property type="evidence" value="ECO:0007669"/>
    <property type="project" value="InterPro"/>
</dbReference>
<dbReference type="SUPFAM" id="SSF81342">
    <property type="entry name" value="Transmembrane di-heme cytochromes"/>
    <property type="match status" value="1"/>
</dbReference>
<gene>
    <name evidence="8" type="ORF">QE440_003039</name>
</gene>
<dbReference type="GO" id="GO:0020037">
    <property type="term" value="F:heme binding"/>
    <property type="evidence" value="ECO:0007669"/>
    <property type="project" value="TreeGrafter"/>
</dbReference>
<evidence type="ECO:0000256" key="3">
    <source>
        <dbReference type="ARBA" id="ARBA00022692"/>
    </source>
</evidence>
<dbReference type="PANTHER" id="PTHR30485">
    <property type="entry name" value="NI/FE-HYDROGENASE 1 B-TYPE CYTOCHROME SUBUNIT"/>
    <property type="match status" value="1"/>
</dbReference>
<evidence type="ECO:0000256" key="2">
    <source>
        <dbReference type="ARBA" id="ARBA00022475"/>
    </source>
</evidence>
<evidence type="ECO:0000256" key="5">
    <source>
        <dbReference type="ARBA" id="ARBA00023136"/>
    </source>
</evidence>
<dbReference type="GO" id="GO:0005886">
    <property type="term" value="C:plasma membrane"/>
    <property type="evidence" value="ECO:0007669"/>
    <property type="project" value="UniProtKB-SubCell"/>
</dbReference>
<comment type="subcellular location">
    <subcellularLocation>
        <location evidence="1">Cell membrane</location>
        <topology evidence="1">Multi-pass membrane protein</topology>
    </subcellularLocation>
</comment>
<name>A0AAJ2BYV2_9PSED</name>
<accession>A0AAJ2BYV2</accession>
<dbReference type="InterPro" id="IPR051542">
    <property type="entry name" value="Hydrogenase_cytochrome"/>
</dbReference>
<evidence type="ECO:0000259" key="7">
    <source>
        <dbReference type="Pfam" id="PF01292"/>
    </source>
</evidence>
<dbReference type="InterPro" id="IPR016174">
    <property type="entry name" value="Di-haem_cyt_TM"/>
</dbReference>
<evidence type="ECO:0000256" key="1">
    <source>
        <dbReference type="ARBA" id="ARBA00004651"/>
    </source>
</evidence>
<dbReference type="GO" id="GO:0022904">
    <property type="term" value="P:respiratory electron transport chain"/>
    <property type="evidence" value="ECO:0007669"/>
    <property type="project" value="InterPro"/>
</dbReference>
<keyword evidence="3 6" id="KW-0812">Transmembrane</keyword>
<feature type="transmembrane region" description="Helical" evidence="6">
    <location>
        <begin position="136"/>
        <end position="157"/>
    </location>
</feature>
<dbReference type="EMBL" id="JAVJAF010000001">
    <property type="protein sequence ID" value="MDR6235298.1"/>
    <property type="molecule type" value="Genomic_DNA"/>
</dbReference>
<keyword evidence="2" id="KW-1003">Cell membrane</keyword>
<dbReference type="PANTHER" id="PTHR30485:SF2">
    <property type="entry name" value="BLL0597 PROTEIN"/>
    <property type="match status" value="1"/>
</dbReference>
<protein>
    <submittedName>
        <fullName evidence="8">Cytochrome b</fullName>
    </submittedName>
</protein>
<evidence type="ECO:0000313" key="8">
    <source>
        <dbReference type="EMBL" id="MDR6235298.1"/>
    </source>
</evidence>
<feature type="domain" description="Cytochrome b561 bacterial/Ni-hydrogenase" evidence="7">
    <location>
        <begin position="9"/>
        <end position="170"/>
    </location>
</feature>
<dbReference type="RefSeq" id="WP_309759770.1">
    <property type="nucleotide sequence ID" value="NZ_JAVJAF010000001.1"/>
</dbReference>
<comment type="caution">
    <text evidence="8">The sequence shown here is derived from an EMBL/GenBank/DDBJ whole genome shotgun (WGS) entry which is preliminary data.</text>
</comment>
<proteinExistence type="predicted"/>
<keyword evidence="5 6" id="KW-0472">Membrane</keyword>
<dbReference type="Proteomes" id="UP001268036">
    <property type="component" value="Unassembled WGS sequence"/>
</dbReference>
<reference evidence="8" key="1">
    <citation type="submission" date="2023-08" db="EMBL/GenBank/DDBJ databases">
        <title>Functional and genomic diversity of the sorghum phyllosphere microbiome.</title>
        <authorList>
            <person name="Shade A."/>
        </authorList>
    </citation>
    <scope>NUCLEOTIDE SEQUENCE</scope>
    <source>
        <strain evidence="8">SORGH_AS_0201</strain>
    </source>
</reference>
<evidence type="ECO:0000256" key="6">
    <source>
        <dbReference type="SAM" id="Phobius"/>
    </source>
</evidence>
<dbReference type="AlphaFoldDB" id="A0AAJ2BYV2"/>
<dbReference type="InterPro" id="IPR011577">
    <property type="entry name" value="Cyt_b561_bac/Ni-Hgenase"/>
</dbReference>
<evidence type="ECO:0000313" key="9">
    <source>
        <dbReference type="Proteomes" id="UP001268036"/>
    </source>
</evidence>
<evidence type="ECO:0000256" key="4">
    <source>
        <dbReference type="ARBA" id="ARBA00022989"/>
    </source>
</evidence>
<keyword evidence="4 6" id="KW-1133">Transmembrane helix</keyword>